<sequence>AAVLAKWVIAIDNYQSVKKVVDPKREALRLAEAELASQEQRLADARTRLHDINEHIKVLEARYVKADQAKDALCNEIELAQRRVGQAQKVLTTVRKEVDRWKRNAEASETRHKQVLGEALLASGYLAYLGPVLGSYRLQAEAGWGPVLERHDIALAPGFALAESLGDALLLEQWRDAGLPQSRTAVENALIMAHAPQWALLIDPQELGNAFLKEYYGGQAQGPGHAAHPSPLAKGQAFITLDQSDPGFKEALLRAIEAGAVLLLEDLDEDMDDMIEQVLQQSTFHNQRGELCIKLGEASALYNPRFRMFLTTRRRTPRFPFNILRHITVVNFSITRAQLGELLITATLRHEMPELEAEHGSLIKQRAKNALEIQSLEDQVLHAINTTSTEALLEESEVFNMLVALQASAYAIKSKVHRIEDSQRRINDYFVSRVAILFFVLQDMALVRHTYQFSLRWFMTLFKDALVTLPRANTGKDRLESLTGHFAGMLYGGAARSLFEEDKLPFAVLMLARYMLASQQCNKEEANLLLFGRSEQGKPSLARLTDQSRRLTGAQPS</sequence>
<accession>A0A6A0ABR7</accession>
<name>A0A6A0ABR7_HAELA</name>
<dbReference type="AlphaFoldDB" id="A0A6A0ABR7"/>
<dbReference type="Gene3D" id="1.20.920.20">
    <property type="match status" value="1"/>
</dbReference>
<dbReference type="SUPFAM" id="SSF57997">
    <property type="entry name" value="Tropomyosin"/>
    <property type="match status" value="1"/>
</dbReference>
<evidence type="ECO:0000259" key="6">
    <source>
        <dbReference type="Pfam" id="PF12781"/>
    </source>
</evidence>
<dbReference type="EMBL" id="BLLF01004515">
    <property type="protein sequence ID" value="GFH29763.1"/>
    <property type="molecule type" value="Genomic_DNA"/>
</dbReference>
<dbReference type="InterPro" id="IPR024743">
    <property type="entry name" value="Dynein_HC_stalk"/>
</dbReference>
<dbReference type="Pfam" id="PF12781">
    <property type="entry name" value="AAA_9"/>
    <property type="match status" value="1"/>
</dbReference>
<feature type="domain" description="Dynein heavy chain coiled coil stalk" evidence="5">
    <location>
        <begin position="1"/>
        <end position="139"/>
    </location>
</feature>
<keyword evidence="2" id="KW-0969">Cilium</keyword>
<feature type="non-terminal residue" evidence="7">
    <location>
        <position position="1"/>
    </location>
</feature>
<dbReference type="Gene3D" id="3.40.50.300">
    <property type="entry name" value="P-loop containing nucleotide triphosphate hydrolases"/>
    <property type="match status" value="1"/>
</dbReference>
<evidence type="ECO:0000256" key="3">
    <source>
        <dbReference type="ARBA" id="ARBA00023273"/>
    </source>
</evidence>
<evidence type="ECO:0000313" key="8">
    <source>
        <dbReference type="Proteomes" id="UP000485058"/>
    </source>
</evidence>
<dbReference type="Proteomes" id="UP000485058">
    <property type="component" value="Unassembled WGS sequence"/>
</dbReference>
<evidence type="ECO:0008006" key="9">
    <source>
        <dbReference type="Google" id="ProtNLM"/>
    </source>
</evidence>
<dbReference type="PANTHER" id="PTHR45703">
    <property type="entry name" value="DYNEIN HEAVY CHAIN"/>
    <property type="match status" value="1"/>
</dbReference>
<dbReference type="Gene3D" id="6.10.140.1060">
    <property type="match status" value="1"/>
</dbReference>
<dbReference type="Gene3D" id="1.10.8.1220">
    <property type="match status" value="1"/>
</dbReference>
<comment type="caution">
    <text evidence="7">The sequence shown here is derived from an EMBL/GenBank/DDBJ whole genome shotgun (WGS) entry which is preliminary data.</text>
</comment>
<proteinExistence type="predicted"/>
<dbReference type="GO" id="GO:0045505">
    <property type="term" value="F:dynein intermediate chain binding"/>
    <property type="evidence" value="ECO:0007669"/>
    <property type="project" value="InterPro"/>
</dbReference>
<evidence type="ECO:0000256" key="1">
    <source>
        <dbReference type="ARBA" id="ARBA00004138"/>
    </source>
</evidence>
<protein>
    <recommendedName>
        <fullName evidence="9">Dynein heavy chain ATP-binding dynein motor region domain-containing protein</fullName>
    </recommendedName>
</protein>
<gene>
    <name evidence="7" type="ORF">HaLaN_28480</name>
</gene>
<feature type="non-terminal residue" evidence="7">
    <location>
        <position position="557"/>
    </location>
</feature>
<evidence type="ECO:0000256" key="2">
    <source>
        <dbReference type="ARBA" id="ARBA00023069"/>
    </source>
</evidence>
<keyword evidence="8" id="KW-1185">Reference proteome</keyword>
<feature type="domain" description="Dynein heavy chain ATP-binding dynein motor region" evidence="6">
    <location>
        <begin position="173"/>
        <end position="410"/>
    </location>
</feature>
<keyword evidence="3" id="KW-0966">Cell projection</keyword>
<dbReference type="InterPro" id="IPR035706">
    <property type="entry name" value="AAA_9"/>
</dbReference>
<organism evidence="7 8">
    <name type="scientific">Haematococcus lacustris</name>
    <name type="common">Green alga</name>
    <name type="synonym">Haematococcus pluvialis</name>
    <dbReference type="NCBI Taxonomy" id="44745"/>
    <lineage>
        <taxon>Eukaryota</taxon>
        <taxon>Viridiplantae</taxon>
        <taxon>Chlorophyta</taxon>
        <taxon>core chlorophytes</taxon>
        <taxon>Chlorophyceae</taxon>
        <taxon>CS clade</taxon>
        <taxon>Chlamydomonadales</taxon>
        <taxon>Haematococcaceae</taxon>
        <taxon>Haematococcus</taxon>
    </lineage>
</organism>
<feature type="coiled-coil region" evidence="4">
    <location>
        <begin position="28"/>
        <end position="111"/>
    </location>
</feature>
<evidence type="ECO:0000259" key="5">
    <source>
        <dbReference type="Pfam" id="PF12777"/>
    </source>
</evidence>
<reference evidence="7 8" key="1">
    <citation type="submission" date="2020-02" db="EMBL/GenBank/DDBJ databases">
        <title>Draft genome sequence of Haematococcus lacustris strain NIES-144.</title>
        <authorList>
            <person name="Morimoto D."/>
            <person name="Nakagawa S."/>
            <person name="Yoshida T."/>
            <person name="Sawayama S."/>
        </authorList>
    </citation>
    <scope>NUCLEOTIDE SEQUENCE [LARGE SCALE GENOMIC DNA]</scope>
    <source>
        <strain evidence="7 8">NIES-144</strain>
    </source>
</reference>
<dbReference type="GO" id="GO:0007018">
    <property type="term" value="P:microtubule-based movement"/>
    <property type="evidence" value="ECO:0007669"/>
    <property type="project" value="InterPro"/>
</dbReference>
<evidence type="ECO:0000313" key="7">
    <source>
        <dbReference type="EMBL" id="GFH29763.1"/>
    </source>
</evidence>
<keyword evidence="4" id="KW-0175">Coiled coil</keyword>
<evidence type="ECO:0000256" key="4">
    <source>
        <dbReference type="SAM" id="Coils"/>
    </source>
</evidence>
<dbReference type="InterPro" id="IPR026983">
    <property type="entry name" value="DHC"/>
</dbReference>
<comment type="subcellular location">
    <subcellularLocation>
        <location evidence="1">Cell projection</location>
        <location evidence="1">Cilium</location>
    </subcellularLocation>
</comment>
<dbReference type="Pfam" id="PF12777">
    <property type="entry name" value="MT"/>
    <property type="match status" value="1"/>
</dbReference>
<dbReference type="InterPro" id="IPR027417">
    <property type="entry name" value="P-loop_NTPase"/>
</dbReference>
<dbReference type="GO" id="GO:0030286">
    <property type="term" value="C:dynein complex"/>
    <property type="evidence" value="ECO:0007669"/>
    <property type="project" value="InterPro"/>
</dbReference>
<dbReference type="GO" id="GO:0051959">
    <property type="term" value="F:dynein light intermediate chain binding"/>
    <property type="evidence" value="ECO:0007669"/>
    <property type="project" value="InterPro"/>
</dbReference>
<dbReference type="GO" id="GO:0005929">
    <property type="term" value="C:cilium"/>
    <property type="evidence" value="ECO:0007669"/>
    <property type="project" value="UniProtKB-SubCell"/>
</dbReference>